<evidence type="ECO:0000313" key="19">
    <source>
        <dbReference type="Proteomes" id="UP000309128"/>
    </source>
</evidence>
<evidence type="ECO:0000256" key="12">
    <source>
        <dbReference type="ARBA" id="ARBA00023012"/>
    </source>
</evidence>
<dbReference type="GO" id="GO:0000155">
    <property type="term" value="F:phosphorelay sensor kinase activity"/>
    <property type="evidence" value="ECO:0007669"/>
    <property type="project" value="InterPro"/>
</dbReference>
<evidence type="ECO:0000256" key="10">
    <source>
        <dbReference type="ARBA" id="ARBA00022777"/>
    </source>
</evidence>
<evidence type="ECO:0000256" key="6">
    <source>
        <dbReference type="ARBA" id="ARBA00022485"/>
    </source>
</evidence>
<dbReference type="InterPro" id="IPR017205">
    <property type="entry name" value="Sig_transdc_His_kinase_ChrS"/>
</dbReference>
<evidence type="ECO:0000313" key="18">
    <source>
        <dbReference type="EMBL" id="TMR25648.1"/>
    </source>
</evidence>
<keyword evidence="10 18" id="KW-0418">Kinase</keyword>
<evidence type="ECO:0000256" key="1">
    <source>
        <dbReference type="ARBA" id="ARBA00000085"/>
    </source>
</evidence>
<evidence type="ECO:0000256" key="2">
    <source>
        <dbReference type="ARBA" id="ARBA00001966"/>
    </source>
</evidence>
<evidence type="ECO:0000259" key="17">
    <source>
        <dbReference type="PROSITE" id="PS50109"/>
    </source>
</evidence>
<evidence type="ECO:0000256" key="3">
    <source>
        <dbReference type="ARBA" id="ARBA00004496"/>
    </source>
</evidence>
<keyword evidence="11" id="KW-0408">Iron</keyword>
<feature type="domain" description="Histidine kinase" evidence="17">
    <location>
        <begin position="341"/>
        <end position="429"/>
    </location>
</feature>
<dbReference type="PRINTS" id="PR00344">
    <property type="entry name" value="BCTRLSENSOR"/>
</dbReference>
<dbReference type="Gene3D" id="3.30.565.10">
    <property type="entry name" value="Histidine kinase-like ATPase, C-terminal domain"/>
    <property type="match status" value="1"/>
</dbReference>
<dbReference type="PIRSF" id="PIRSF037434">
    <property type="entry name" value="STHK_ChrS"/>
    <property type="match status" value="1"/>
</dbReference>
<feature type="transmembrane region" description="Helical" evidence="16">
    <location>
        <begin position="125"/>
        <end position="150"/>
    </location>
</feature>
<name>A0A5S4FY72_9ACTN</name>
<dbReference type="CDD" id="cd16917">
    <property type="entry name" value="HATPase_UhpB-NarQ-NarX-like"/>
    <property type="match status" value="1"/>
</dbReference>
<evidence type="ECO:0000256" key="7">
    <source>
        <dbReference type="ARBA" id="ARBA00022490"/>
    </source>
</evidence>
<organism evidence="18 19">
    <name type="scientific">Nonomuraea turkmeniaca</name>
    <dbReference type="NCBI Taxonomy" id="103838"/>
    <lineage>
        <taxon>Bacteria</taxon>
        <taxon>Bacillati</taxon>
        <taxon>Actinomycetota</taxon>
        <taxon>Actinomycetes</taxon>
        <taxon>Streptosporangiales</taxon>
        <taxon>Streptosporangiaceae</taxon>
        <taxon>Nonomuraea</taxon>
    </lineage>
</organism>
<evidence type="ECO:0000256" key="14">
    <source>
        <dbReference type="ARBA" id="ARBA00024827"/>
    </source>
</evidence>
<dbReference type="Pfam" id="PF02518">
    <property type="entry name" value="HATPase_c"/>
    <property type="match status" value="1"/>
</dbReference>
<dbReference type="Gene3D" id="1.20.5.1930">
    <property type="match status" value="1"/>
</dbReference>
<accession>A0A5S4FY72</accession>
<comment type="caution">
    <text evidence="18">The sequence shown here is derived from an EMBL/GenBank/DDBJ whole genome shotgun (WGS) entry which is preliminary data.</text>
</comment>
<evidence type="ECO:0000256" key="4">
    <source>
        <dbReference type="ARBA" id="ARBA00012438"/>
    </source>
</evidence>
<evidence type="ECO:0000256" key="13">
    <source>
        <dbReference type="ARBA" id="ARBA00023014"/>
    </source>
</evidence>
<dbReference type="InterPro" id="IPR050482">
    <property type="entry name" value="Sensor_HK_TwoCompSys"/>
</dbReference>
<keyword evidence="13" id="KW-0411">Iron-sulfur</keyword>
<keyword evidence="7" id="KW-0963">Cytoplasm</keyword>
<comment type="cofactor">
    <cofactor evidence="2">
        <name>[4Fe-4S] cluster</name>
        <dbReference type="ChEBI" id="CHEBI:49883"/>
    </cofactor>
</comment>
<proteinExistence type="predicted"/>
<evidence type="ECO:0000256" key="9">
    <source>
        <dbReference type="ARBA" id="ARBA00022723"/>
    </source>
</evidence>
<dbReference type="GO" id="GO:0046872">
    <property type="term" value="F:metal ion binding"/>
    <property type="evidence" value="ECO:0007669"/>
    <property type="project" value="UniProtKB-KW"/>
</dbReference>
<evidence type="ECO:0000256" key="11">
    <source>
        <dbReference type="ARBA" id="ARBA00023004"/>
    </source>
</evidence>
<dbReference type="InterPro" id="IPR036890">
    <property type="entry name" value="HATPase_C_sf"/>
</dbReference>
<dbReference type="GO" id="GO:0005737">
    <property type="term" value="C:cytoplasm"/>
    <property type="evidence" value="ECO:0007669"/>
    <property type="project" value="UniProtKB-SubCell"/>
</dbReference>
<comment type="catalytic activity">
    <reaction evidence="1">
        <text>ATP + protein L-histidine = ADP + protein N-phospho-L-histidine.</text>
        <dbReference type="EC" id="2.7.13.3"/>
    </reaction>
</comment>
<keyword evidence="8" id="KW-0808">Transferase</keyword>
<keyword evidence="16" id="KW-0812">Transmembrane</keyword>
<dbReference type="InterPro" id="IPR004358">
    <property type="entry name" value="Sig_transdc_His_kin-like_C"/>
</dbReference>
<sequence>MGRRRGVADYAGHHGRDLDRRGFCRPEGVPVVGPGAGVEVTRWDRVQPALPYLFILFPAVFALLREWRWEVLALTVFAAAWHWLIVTKWAARPLPLIAYFVVLLAVVAVLVRIDTVFTVTGVGVFVQCFALLPGWWAYGGVAATVGVLVAARLEPGRPPAELLSSFVVGVLIASATGLIIRTIAEQNDQHKAVIAELKDKSAKLAALAEDNASLHAQLLSSAREAGVLEERQRMAREIHDTIAQGLTAILTQVEAAEAAVGEDAPAARSRLDTVRTVARESLTEARRSVQALRPGPLEHEAELGTVLRDFAEKWSRSTGVAVSVGVTGDPRPLHAEVETSLLRVAQEALHNVAKHASADRVRVTLSYMDDVVALDVRDDGRGFDADATDGGGFGLTAMRQRVTRLAGNFVIETAPGLGTGICTTVPAIPAGPNLGS</sequence>
<dbReference type="EC" id="2.7.13.3" evidence="4"/>
<feature type="transmembrane region" description="Helical" evidence="16">
    <location>
        <begin position="162"/>
        <end position="184"/>
    </location>
</feature>
<evidence type="ECO:0000256" key="15">
    <source>
        <dbReference type="ARBA" id="ARBA00030800"/>
    </source>
</evidence>
<feature type="transmembrane region" description="Helical" evidence="16">
    <location>
        <begin position="96"/>
        <end position="113"/>
    </location>
</feature>
<dbReference type="Proteomes" id="UP000309128">
    <property type="component" value="Unassembled WGS sequence"/>
</dbReference>
<dbReference type="GO" id="GO:0016020">
    <property type="term" value="C:membrane"/>
    <property type="evidence" value="ECO:0007669"/>
    <property type="project" value="InterPro"/>
</dbReference>
<protein>
    <recommendedName>
        <fullName evidence="5">Oxygen sensor histidine kinase NreB</fullName>
        <ecNumber evidence="4">2.7.13.3</ecNumber>
    </recommendedName>
    <alternativeName>
        <fullName evidence="15">Nitrogen regulation protein B</fullName>
    </alternativeName>
</protein>
<dbReference type="OrthoDB" id="144293at2"/>
<evidence type="ECO:0000256" key="16">
    <source>
        <dbReference type="SAM" id="Phobius"/>
    </source>
</evidence>
<dbReference type="PANTHER" id="PTHR24421">
    <property type="entry name" value="NITRATE/NITRITE SENSOR PROTEIN NARX-RELATED"/>
    <property type="match status" value="1"/>
</dbReference>
<comment type="subcellular location">
    <subcellularLocation>
        <location evidence="3">Cytoplasm</location>
    </subcellularLocation>
</comment>
<evidence type="ECO:0000256" key="8">
    <source>
        <dbReference type="ARBA" id="ARBA00022679"/>
    </source>
</evidence>
<dbReference type="InterPro" id="IPR003594">
    <property type="entry name" value="HATPase_dom"/>
</dbReference>
<feature type="transmembrane region" description="Helical" evidence="16">
    <location>
        <begin position="49"/>
        <end position="64"/>
    </location>
</feature>
<dbReference type="SMART" id="SM00387">
    <property type="entry name" value="HATPase_c"/>
    <property type="match status" value="1"/>
</dbReference>
<keyword evidence="6" id="KW-0004">4Fe-4S</keyword>
<keyword evidence="19" id="KW-1185">Reference proteome</keyword>
<keyword evidence="16" id="KW-1133">Transmembrane helix</keyword>
<dbReference type="InterPro" id="IPR005467">
    <property type="entry name" value="His_kinase_dom"/>
</dbReference>
<comment type="function">
    <text evidence="14">Member of the two-component regulatory system NreB/NreC involved in the control of dissimilatory nitrate/nitrite reduction in response to oxygen. NreB functions as a direct oxygen sensor histidine kinase which is autophosphorylated, in the absence of oxygen, probably at the conserved histidine residue, and transfers its phosphate group probably to a conserved aspartate residue of NreC. NreB/NreC activates the expression of the nitrate (narGHJI) and nitrite (nir) reductase operons, as well as the putative nitrate transporter gene narT.</text>
</comment>
<keyword evidence="16" id="KW-0472">Membrane</keyword>
<gene>
    <name evidence="18" type="ORF">ETD86_00535</name>
</gene>
<dbReference type="Pfam" id="PF07730">
    <property type="entry name" value="HisKA_3"/>
    <property type="match status" value="1"/>
</dbReference>
<keyword evidence="9" id="KW-0479">Metal-binding</keyword>
<dbReference type="PROSITE" id="PS50109">
    <property type="entry name" value="HIS_KIN"/>
    <property type="match status" value="1"/>
</dbReference>
<dbReference type="SUPFAM" id="SSF55874">
    <property type="entry name" value="ATPase domain of HSP90 chaperone/DNA topoisomerase II/histidine kinase"/>
    <property type="match status" value="1"/>
</dbReference>
<evidence type="ECO:0000256" key="5">
    <source>
        <dbReference type="ARBA" id="ARBA00017322"/>
    </source>
</evidence>
<dbReference type="EMBL" id="VCKY01000001">
    <property type="protein sequence ID" value="TMR25648.1"/>
    <property type="molecule type" value="Genomic_DNA"/>
</dbReference>
<dbReference type="PANTHER" id="PTHR24421:SF62">
    <property type="entry name" value="SENSORY TRANSDUCTION HISTIDINE KINASE"/>
    <property type="match status" value="1"/>
</dbReference>
<reference evidence="18 19" key="1">
    <citation type="submission" date="2019-05" db="EMBL/GenBank/DDBJ databases">
        <title>Draft genome sequence of Nonomuraea turkmeniaca DSM 43926.</title>
        <authorList>
            <person name="Saricaoglu S."/>
            <person name="Isik K."/>
        </authorList>
    </citation>
    <scope>NUCLEOTIDE SEQUENCE [LARGE SCALE GENOMIC DNA]</scope>
    <source>
        <strain evidence="18 19">DSM 43926</strain>
    </source>
</reference>
<dbReference type="GO" id="GO:0046983">
    <property type="term" value="F:protein dimerization activity"/>
    <property type="evidence" value="ECO:0007669"/>
    <property type="project" value="InterPro"/>
</dbReference>
<dbReference type="AlphaFoldDB" id="A0A5S4FY72"/>
<dbReference type="GO" id="GO:0051539">
    <property type="term" value="F:4 iron, 4 sulfur cluster binding"/>
    <property type="evidence" value="ECO:0007669"/>
    <property type="project" value="UniProtKB-KW"/>
</dbReference>
<keyword evidence="12" id="KW-0902">Two-component regulatory system</keyword>
<dbReference type="InterPro" id="IPR011712">
    <property type="entry name" value="Sig_transdc_His_kin_sub3_dim/P"/>
</dbReference>